<dbReference type="HOGENOM" id="CLU_2385040_0_0_7"/>
<name>Q30U19_SULDN</name>
<sequence>MKSILESLVAIIVVGTIFMGILYLLKLGINHTNSFDMDEKVEAFENQKTLLCSTGITNNQKLLVNKNNNWEIYKEKYFKREDMLLEIRICMVEE</sequence>
<dbReference type="KEGG" id="tdn:Suden_0231"/>
<dbReference type="Proteomes" id="UP000002714">
    <property type="component" value="Chromosome"/>
</dbReference>
<protein>
    <submittedName>
        <fullName evidence="2">Uncharacterized protein</fullName>
    </submittedName>
</protein>
<dbReference type="STRING" id="326298.Suden_0231"/>
<dbReference type="EMBL" id="CP000153">
    <property type="protein sequence ID" value="ABB43512.1"/>
    <property type="molecule type" value="Genomic_DNA"/>
</dbReference>
<keyword evidence="3" id="KW-1185">Reference proteome</keyword>
<evidence type="ECO:0000256" key="1">
    <source>
        <dbReference type="SAM" id="Phobius"/>
    </source>
</evidence>
<evidence type="ECO:0000313" key="2">
    <source>
        <dbReference type="EMBL" id="ABB43512.1"/>
    </source>
</evidence>
<keyword evidence="1" id="KW-0472">Membrane</keyword>
<dbReference type="AlphaFoldDB" id="Q30U19"/>
<dbReference type="RefSeq" id="WP_011371867.1">
    <property type="nucleotide sequence ID" value="NC_007575.1"/>
</dbReference>
<proteinExistence type="predicted"/>
<dbReference type="OrthoDB" id="5344699at2"/>
<keyword evidence="1" id="KW-0812">Transmembrane</keyword>
<feature type="transmembrane region" description="Helical" evidence="1">
    <location>
        <begin position="7"/>
        <end position="25"/>
    </location>
</feature>
<accession>Q30U19</accession>
<gene>
    <name evidence="2" type="ordered locus">Suden_0231</name>
</gene>
<organism evidence="2 3">
    <name type="scientific">Sulfurimonas denitrificans (strain ATCC 33889 / DSM 1251)</name>
    <name type="common">Thiomicrospira denitrificans (strain ATCC 33889 / DSM 1251)</name>
    <dbReference type="NCBI Taxonomy" id="326298"/>
    <lineage>
        <taxon>Bacteria</taxon>
        <taxon>Pseudomonadati</taxon>
        <taxon>Campylobacterota</taxon>
        <taxon>Epsilonproteobacteria</taxon>
        <taxon>Campylobacterales</taxon>
        <taxon>Sulfurimonadaceae</taxon>
        <taxon>Sulfurimonas</taxon>
    </lineage>
</organism>
<evidence type="ECO:0000313" key="3">
    <source>
        <dbReference type="Proteomes" id="UP000002714"/>
    </source>
</evidence>
<keyword evidence="1" id="KW-1133">Transmembrane helix</keyword>
<reference evidence="2 3" key="1">
    <citation type="journal article" date="2008" name="Appl. Environ. Microbiol.">
        <title>Genome of the epsilonproteobacterial chemolithoautotroph Sulfurimonas denitrificans.</title>
        <authorList>
            <person name="Sievert S.M."/>
            <person name="Scott K.M."/>
            <person name="Klotz M.G."/>
            <person name="Chain P.S.G."/>
            <person name="Hauser L.J."/>
            <person name="Hemp J."/>
            <person name="Huegler M."/>
            <person name="Land M."/>
            <person name="Lapidus A."/>
            <person name="Larimer F.W."/>
            <person name="Lucas S."/>
            <person name="Malfatti S.A."/>
            <person name="Meyer F."/>
            <person name="Paulsen I.T."/>
            <person name="Ren Q."/>
            <person name="Simon J."/>
            <person name="Bailey K."/>
            <person name="Diaz E."/>
            <person name="Fitzpatrick K.A."/>
            <person name="Glover B."/>
            <person name="Gwatney N."/>
            <person name="Korajkic A."/>
            <person name="Long A."/>
            <person name="Mobberley J.M."/>
            <person name="Pantry S.N."/>
            <person name="Pazder G."/>
            <person name="Peterson S."/>
            <person name="Quintanilla J.D."/>
            <person name="Sprinkle R."/>
            <person name="Stephens J."/>
            <person name="Thomas P."/>
            <person name="Vaughn R."/>
            <person name="Weber M.J."/>
            <person name="Wooten L.L."/>
        </authorList>
    </citation>
    <scope>NUCLEOTIDE SEQUENCE [LARGE SCALE GENOMIC DNA]</scope>
    <source>
        <strain evidence="3">ATCC 33889 / DSM 1251</strain>
    </source>
</reference>